<comment type="similarity">
    <text evidence="2">Belongs to the malic enzymes family.</text>
</comment>
<dbReference type="Gene3D" id="3.40.50.10380">
    <property type="entry name" value="Malic enzyme, N-terminal domain"/>
    <property type="match status" value="1"/>
</dbReference>
<evidence type="ECO:0000313" key="11">
    <source>
        <dbReference type="Proteomes" id="UP000004947"/>
    </source>
</evidence>
<dbReference type="SUPFAM" id="SSF51735">
    <property type="entry name" value="NAD(P)-binding Rossmann-fold domains"/>
    <property type="match status" value="1"/>
</dbReference>
<evidence type="ECO:0000256" key="2">
    <source>
        <dbReference type="ARBA" id="ARBA00008785"/>
    </source>
</evidence>
<feature type="active site" description="Proton acceptor" evidence="6">
    <location>
        <position position="168"/>
    </location>
</feature>
<dbReference type="AlphaFoldDB" id="A6DKH8"/>
<evidence type="ECO:0000256" key="6">
    <source>
        <dbReference type="PIRSR" id="PIRSR000106-1"/>
    </source>
</evidence>
<dbReference type="CDD" id="cd05311">
    <property type="entry name" value="NAD_bind_2_malic_enz"/>
    <property type="match status" value="1"/>
</dbReference>
<evidence type="ECO:0000313" key="10">
    <source>
        <dbReference type="EMBL" id="EDM27876.1"/>
    </source>
</evidence>
<comment type="pathway">
    <text evidence="5">Amino-acid biosynthesis.</text>
</comment>
<evidence type="ECO:0000256" key="7">
    <source>
        <dbReference type="PIRSR" id="PIRSR000106-2"/>
    </source>
</evidence>
<feature type="binding site" evidence="7">
    <location>
        <position position="362"/>
    </location>
    <ligand>
        <name>(S)-malate</name>
        <dbReference type="ChEBI" id="CHEBI:15589"/>
    </ligand>
</feature>
<dbReference type="InterPro" id="IPR001891">
    <property type="entry name" value="Malic_OxRdtase"/>
</dbReference>
<accession>A6DKH8</accession>
<dbReference type="Pfam" id="PF00390">
    <property type="entry name" value="malic"/>
    <property type="match status" value="1"/>
</dbReference>
<evidence type="ECO:0000256" key="4">
    <source>
        <dbReference type="ARBA" id="ARBA00023002"/>
    </source>
</evidence>
<feature type="binding site" evidence="8">
    <location>
        <position position="210"/>
    </location>
    <ligand>
        <name>a divalent metal cation</name>
        <dbReference type="ChEBI" id="CHEBI:60240"/>
    </ligand>
</feature>
<name>A6DKH8_9BACT</name>
<proteinExistence type="inferred from homology"/>
<dbReference type="Pfam" id="PF03949">
    <property type="entry name" value="Malic_M"/>
    <property type="match status" value="1"/>
</dbReference>
<dbReference type="InterPro" id="IPR002912">
    <property type="entry name" value="ACT_dom"/>
</dbReference>
<dbReference type="InterPro" id="IPR045213">
    <property type="entry name" value="Malic_NAD-bd_bact_type"/>
</dbReference>
<feature type="domain" description="ACT" evidence="9">
    <location>
        <begin position="11"/>
        <end position="85"/>
    </location>
</feature>
<dbReference type="SMART" id="SM01274">
    <property type="entry name" value="malic"/>
    <property type="match status" value="1"/>
</dbReference>
<dbReference type="PROSITE" id="PS51671">
    <property type="entry name" value="ACT"/>
    <property type="match status" value="1"/>
</dbReference>
<sequence length="459" mass="49521">MPNTGASHSITIRLQMDHQPGLFAKAAEIIGRLGGNIGAIDIVKITKGKITRDVTVDTSSDEHKEQITEELNQIDGMKILHISDRVFLMHLGGKIEVNSRFPLQSRDELSMAYTPGVARICEAIHKDPQLAHNLTIKKNTVAIVSDGTAVLGLGDIGPEAAMPVMEGKAMLFKEFGGVDAFPICLDTRDTEEIIRTVKAIAPGFGGVNLEDIAAPRCFEIERRLQEELNIPIFHDDQHGTAIVMIAGLINALKVVNKDAKDIKAVVAGVGAAGTACTKMMLDLGIKNIIGLDRTGTLYSGRDKMNDSKVAYAEITNPHKIKGGMDEAIKDADLFVGLSGPGVLSLEQLKTMAKDPIVFAMSNPTPEIMPEVALPHVAVMATGRSDYPNQLNNVLCFPGIFKGALKCRAQSITEKMKLAAAYAIAETVKENEICADYIIPGVFNKDVARNVAKAVKKAYR</sequence>
<dbReference type="PROSITE" id="PS00331">
    <property type="entry name" value="MALIC_ENZYMES"/>
    <property type="match status" value="1"/>
</dbReference>
<feature type="binding site" evidence="8">
    <location>
        <position position="236"/>
    </location>
    <ligand>
        <name>a divalent metal cation</name>
        <dbReference type="ChEBI" id="CHEBI:60240"/>
    </ligand>
</feature>
<dbReference type="InterPro" id="IPR015884">
    <property type="entry name" value="Malic_enzyme_CS"/>
</dbReference>
<organism evidence="10 11">
    <name type="scientific">Lentisphaera araneosa HTCC2155</name>
    <dbReference type="NCBI Taxonomy" id="313628"/>
    <lineage>
        <taxon>Bacteria</taxon>
        <taxon>Pseudomonadati</taxon>
        <taxon>Lentisphaerota</taxon>
        <taxon>Lentisphaeria</taxon>
        <taxon>Lentisphaerales</taxon>
        <taxon>Lentisphaeraceae</taxon>
        <taxon>Lentisphaera</taxon>
    </lineage>
</organism>
<feature type="binding site" evidence="8">
    <location>
        <position position="211"/>
    </location>
    <ligand>
        <name>a divalent metal cation</name>
        <dbReference type="ChEBI" id="CHEBI:60240"/>
    </ligand>
</feature>
<dbReference type="RefSeq" id="WP_007278390.1">
    <property type="nucleotide sequence ID" value="NZ_ABCK01000007.1"/>
</dbReference>
<dbReference type="GO" id="GO:0004470">
    <property type="term" value="F:malic enzyme activity"/>
    <property type="evidence" value="ECO:0007669"/>
    <property type="project" value="InterPro"/>
</dbReference>
<comment type="cofactor">
    <cofactor evidence="1">
        <name>Mn(2+)</name>
        <dbReference type="ChEBI" id="CHEBI:29035"/>
    </cofactor>
</comment>
<dbReference type="EMBL" id="ABCK01000007">
    <property type="protein sequence ID" value="EDM27876.1"/>
    <property type="molecule type" value="Genomic_DNA"/>
</dbReference>
<feature type="active site" description="Proton donor" evidence="6">
    <location>
        <position position="113"/>
    </location>
</feature>
<comment type="caution">
    <text evidence="10">The sequence shown here is derived from an EMBL/GenBank/DDBJ whole genome shotgun (WGS) entry which is preliminary data.</text>
</comment>
<dbReference type="GO" id="GO:0016616">
    <property type="term" value="F:oxidoreductase activity, acting on the CH-OH group of donors, NAD or NADP as acceptor"/>
    <property type="evidence" value="ECO:0007669"/>
    <property type="project" value="InterPro"/>
</dbReference>
<dbReference type="SUPFAM" id="SSF55021">
    <property type="entry name" value="ACT-like"/>
    <property type="match status" value="1"/>
</dbReference>
<keyword evidence="3 8" id="KW-0479">Metal-binding</keyword>
<protein>
    <submittedName>
        <fullName evidence="10">NAD-dependent malic enzyme</fullName>
    </submittedName>
</protein>
<dbReference type="GO" id="GO:0051287">
    <property type="term" value="F:NAD binding"/>
    <property type="evidence" value="ECO:0007669"/>
    <property type="project" value="InterPro"/>
</dbReference>
<dbReference type="FunFam" id="3.40.50.720:FF:000095">
    <property type="entry name" value="NADP-dependent malic enzyme"/>
    <property type="match status" value="1"/>
</dbReference>
<keyword evidence="11" id="KW-1185">Reference proteome</keyword>
<dbReference type="InterPro" id="IPR036291">
    <property type="entry name" value="NAD(P)-bd_dom_sf"/>
</dbReference>
<gene>
    <name evidence="10" type="ORF">LNTAR_00705</name>
</gene>
<dbReference type="SMART" id="SM00919">
    <property type="entry name" value="Malic_M"/>
    <property type="match status" value="1"/>
</dbReference>
<dbReference type="OrthoDB" id="9805787at2"/>
<evidence type="ECO:0000256" key="1">
    <source>
        <dbReference type="ARBA" id="ARBA00001936"/>
    </source>
</evidence>
<dbReference type="FunFam" id="3.40.50.10380:FF:000003">
    <property type="entry name" value="NADP-dependent malic enzyme"/>
    <property type="match status" value="1"/>
</dbReference>
<evidence type="ECO:0000259" key="9">
    <source>
        <dbReference type="PROSITE" id="PS51671"/>
    </source>
</evidence>
<keyword evidence="4" id="KW-0560">Oxidoreductase</keyword>
<dbReference type="InterPro" id="IPR012301">
    <property type="entry name" value="Malic_N_dom"/>
</dbReference>
<reference evidence="10 11" key="1">
    <citation type="journal article" date="2010" name="J. Bacteriol.">
        <title>Genome sequence of Lentisphaera araneosa HTCC2155T, the type species of the order Lentisphaerales in the phylum Lentisphaerae.</title>
        <authorList>
            <person name="Thrash J.C."/>
            <person name="Cho J.C."/>
            <person name="Vergin K.L."/>
            <person name="Morris R.M."/>
            <person name="Giovannoni S.J."/>
        </authorList>
    </citation>
    <scope>NUCLEOTIDE SEQUENCE [LARGE SCALE GENOMIC DNA]</scope>
    <source>
        <strain evidence="10 11">HTCC2155</strain>
    </source>
</reference>
<feature type="binding site" evidence="7">
    <location>
        <position position="391"/>
    </location>
    <ligand>
        <name>(S)-malate</name>
        <dbReference type="ChEBI" id="CHEBI:15589"/>
    </ligand>
</feature>
<dbReference type="Gene3D" id="3.40.50.720">
    <property type="entry name" value="NAD(P)-binding Rossmann-like Domain"/>
    <property type="match status" value="1"/>
</dbReference>
<evidence type="ECO:0000256" key="3">
    <source>
        <dbReference type="ARBA" id="ARBA00022723"/>
    </source>
</evidence>
<dbReference type="InterPro" id="IPR012302">
    <property type="entry name" value="Malic_NAD-bd"/>
</dbReference>
<dbReference type="SUPFAM" id="SSF53223">
    <property type="entry name" value="Aminoacid dehydrogenase-like, N-terminal domain"/>
    <property type="match status" value="1"/>
</dbReference>
<dbReference type="STRING" id="313628.LNTAR_00705"/>
<dbReference type="Proteomes" id="UP000004947">
    <property type="component" value="Unassembled WGS sequence"/>
</dbReference>
<evidence type="ECO:0000256" key="5">
    <source>
        <dbReference type="ARBA" id="ARBA00029440"/>
    </source>
</evidence>
<dbReference type="Gene3D" id="3.30.70.260">
    <property type="match status" value="1"/>
</dbReference>
<dbReference type="InterPro" id="IPR046346">
    <property type="entry name" value="Aminoacid_DH-like_N_sf"/>
</dbReference>
<evidence type="ECO:0000256" key="8">
    <source>
        <dbReference type="PIRSR" id="PIRSR000106-3"/>
    </source>
</evidence>
<dbReference type="PIRSF" id="PIRSF000106">
    <property type="entry name" value="ME"/>
    <property type="match status" value="1"/>
</dbReference>
<dbReference type="PANTHER" id="PTHR43237">
    <property type="entry name" value="NADP-DEPENDENT MALIC ENZYME"/>
    <property type="match status" value="1"/>
</dbReference>
<dbReference type="eggNOG" id="COG0281">
    <property type="taxonomic scope" value="Bacteria"/>
</dbReference>
<dbReference type="GO" id="GO:0046872">
    <property type="term" value="F:metal ion binding"/>
    <property type="evidence" value="ECO:0007669"/>
    <property type="project" value="UniProtKB-KW"/>
</dbReference>
<dbReference type="InterPro" id="IPR045865">
    <property type="entry name" value="ACT-like_dom_sf"/>
</dbReference>
<comment type="cofactor">
    <cofactor evidence="8">
        <name>Mg(2+)</name>
        <dbReference type="ChEBI" id="CHEBI:18420"/>
    </cofactor>
    <cofactor evidence="8">
        <name>Mn(2+)</name>
        <dbReference type="ChEBI" id="CHEBI:29035"/>
    </cofactor>
    <text evidence="8">Divalent metal cations. Prefers magnesium or manganese.</text>
</comment>
<dbReference type="InterPro" id="IPR037062">
    <property type="entry name" value="Malic_N_dom_sf"/>
</dbReference>
<dbReference type="PANTHER" id="PTHR43237:SF4">
    <property type="entry name" value="NADP-DEPENDENT MALIC ENZYME"/>
    <property type="match status" value="1"/>
</dbReference>
<dbReference type="InterPro" id="IPR051674">
    <property type="entry name" value="Malate_Decarboxylase"/>
</dbReference>